<evidence type="ECO:0000313" key="11">
    <source>
        <dbReference type="EMBL" id="SDD65292.1"/>
    </source>
</evidence>
<keyword evidence="8 9" id="KW-0482">Metalloprotease</keyword>
<reference evidence="11 12" key="1">
    <citation type="submission" date="2016-10" db="EMBL/GenBank/DDBJ databases">
        <authorList>
            <person name="de Groot N.N."/>
        </authorList>
    </citation>
    <scope>NUCLEOTIDE SEQUENCE [LARGE SCALE GENOMIC DNA]</scope>
    <source>
        <strain evidence="11 12">DSM 20475</strain>
    </source>
</reference>
<evidence type="ECO:0000256" key="2">
    <source>
        <dbReference type="ARBA" id="ARBA00008290"/>
    </source>
</evidence>
<sequence>MEHEYEIRSVWAHIDADEKSEMEAYAKRYMHFLDQAKTEREAAKTIVDLAKEAGYRSFEDILADGKTPQAGQGFYLNHKNKAVILFLPGTAPLTEGLDIVGSHIDAPRLDLKSHPLYEDGGLGLLKTHYYGGIKKYQWTCLPLALHGIAYREDGSEVQINIGDAADDPVFYITDLLPHLGKDQNAKTLAEGVNGEQLNAVCGLEPQLTADDVELKEPVKAKLLSLLHDRYGLVEKDLLLAELELVPAGQAREVGLDRALIAAHGHDDRSCAFAAVDGLLNLPKPPTRWAAALLVDKEEIGSVGNTSMGAIFFENALAELLHLNGEGELALRRTLSGSRVLSGDVTAALDPSFPDVMDKRNTAFIGKGVSINKYTGARGKSGSNDANAEFLQEIRRIFDDNHVLWQMGELGKVDQGGGGTIAYILANRGAEVVDCGVPMLSMHAPIELAAKADCYMTMRAYRAFLAQ</sequence>
<evidence type="ECO:0000256" key="6">
    <source>
        <dbReference type="ARBA" id="ARBA00022801"/>
    </source>
</evidence>
<keyword evidence="7 9" id="KW-0862">Zinc</keyword>
<dbReference type="STRING" id="2741.SAMN04489866_10552"/>
<dbReference type="Gene3D" id="3.40.630.10">
    <property type="entry name" value="Zn peptidases"/>
    <property type="match status" value="1"/>
</dbReference>
<dbReference type="EMBL" id="FNAF01000005">
    <property type="protein sequence ID" value="SDD65292.1"/>
    <property type="molecule type" value="Genomic_DNA"/>
</dbReference>
<gene>
    <name evidence="11" type="ORF">SAMN04489866_10552</name>
</gene>
<dbReference type="InterPro" id="IPR001948">
    <property type="entry name" value="Peptidase_M18"/>
</dbReference>
<keyword evidence="3 9" id="KW-0031">Aminopeptidase</keyword>
<evidence type="ECO:0000313" key="12">
    <source>
        <dbReference type="Proteomes" id="UP000198995"/>
    </source>
</evidence>
<dbReference type="SUPFAM" id="SSF53187">
    <property type="entry name" value="Zn-dependent exopeptidases"/>
    <property type="match status" value="1"/>
</dbReference>
<dbReference type="OrthoDB" id="89722at2"/>
<accession>A0A1G6WHE3</accession>
<keyword evidence="12" id="KW-1185">Reference proteome</keyword>
<evidence type="ECO:0000256" key="10">
    <source>
        <dbReference type="RuleBase" id="RU004387"/>
    </source>
</evidence>
<dbReference type="EC" id="3.4.11.-" evidence="10"/>
<organism evidence="11 12">
    <name type="scientific">Peptococcus niger</name>
    <dbReference type="NCBI Taxonomy" id="2741"/>
    <lineage>
        <taxon>Bacteria</taxon>
        <taxon>Bacillati</taxon>
        <taxon>Bacillota</taxon>
        <taxon>Clostridia</taxon>
        <taxon>Eubacteriales</taxon>
        <taxon>Peptococcaceae</taxon>
        <taxon>Peptococcus</taxon>
    </lineage>
</organism>
<dbReference type="GO" id="GO:0005737">
    <property type="term" value="C:cytoplasm"/>
    <property type="evidence" value="ECO:0007669"/>
    <property type="project" value="UniProtKB-ARBA"/>
</dbReference>
<comment type="cofactor">
    <cofactor evidence="1 10">
        <name>Zn(2+)</name>
        <dbReference type="ChEBI" id="CHEBI:29105"/>
    </cofactor>
</comment>
<evidence type="ECO:0000256" key="9">
    <source>
        <dbReference type="RuleBase" id="RU004386"/>
    </source>
</evidence>
<comment type="similarity">
    <text evidence="2 9">Belongs to the peptidase M18 family.</text>
</comment>
<dbReference type="Gene3D" id="2.30.250.10">
    <property type="entry name" value="Aminopeptidase i, Domain 2"/>
    <property type="match status" value="1"/>
</dbReference>
<evidence type="ECO:0000256" key="5">
    <source>
        <dbReference type="ARBA" id="ARBA00022723"/>
    </source>
</evidence>
<dbReference type="PANTHER" id="PTHR28570:SF2">
    <property type="entry name" value="M18 FAMILY AMINOPEPTIDASE 1-RELATED"/>
    <property type="match status" value="1"/>
</dbReference>
<keyword evidence="6 9" id="KW-0378">Hydrolase</keyword>
<evidence type="ECO:0000256" key="3">
    <source>
        <dbReference type="ARBA" id="ARBA00022438"/>
    </source>
</evidence>
<dbReference type="PRINTS" id="PR00932">
    <property type="entry name" value="AMINO1PTASE"/>
</dbReference>
<dbReference type="GO" id="GO:0006508">
    <property type="term" value="P:proteolysis"/>
    <property type="evidence" value="ECO:0007669"/>
    <property type="project" value="UniProtKB-KW"/>
</dbReference>
<dbReference type="Pfam" id="PF02127">
    <property type="entry name" value="Peptidase_M18"/>
    <property type="match status" value="1"/>
</dbReference>
<dbReference type="PANTHER" id="PTHR28570">
    <property type="entry name" value="ASPARTYL AMINOPEPTIDASE"/>
    <property type="match status" value="1"/>
</dbReference>
<evidence type="ECO:0000256" key="4">
    <source>
        <dbReference type="ARBA" id="ARBA00022670"/>
    </source>
</evidence>
<keyword evidence="4 9" id="KW-0645">Protease</keyword>
<dbReference type="InterPro" id="IPR023358">
    <property type="entry name" value="Peptidase_M18_dom2"/>
</dbReference>
<name>A0A1G6WHE3_PEPNI</name>
<dbReference type="Proteomes" id="UP000198995">
    <property type="component" value="Unassembled WGS sequence"/>
</dbReference>
<evidence type="ECO:0000256" key="7">
    <source>
        <dbReference type="ARBA" id="ARBA00022833"/>
    </source>
</evidence>
<dbReference type="GO" id="GO:0008237">
    <property type="term" value="F:metallopeptidase activity"/>
    <property type="evidence" value="ECO:0007669"/>
    <property type="project" value="UniProtKB-KW"/>
</dbReference>
<dbReference type="SUPFAM" id="SSF101821">
    <property type="entry name" value="Aminopeptidase/glucanase lid domain"/>
    <property type="match status" value="1"/>
</dbReference>
<dbReference type="GO" id="GO:0008270">
    <property type="term" value="F:zinc ion binding"/>
    <property type="evidence" value="ECO:0007669"/>
    <property type="project" value="InterPro"/>
</dbReference>
<protein>
    <recommendedName>
        <fullName evidence="10">M18 family aminopeptidase</fullName>
        <ecNumber evidence="10">3.4.11.-</ecNumber>
    </recommendedName>
</protein>
<dbReference type="NCBIfam" id="NF002600">
    <property type="entry name" value="PRK02256.1"/>
    <property type="match status" value="1"/>
</dbReference>
<proteinExistence type="inferred from homology"/>
<dbReference type="AlphaFoldDB" id="A0A1G6WHE3"/>
<evidence type="ECO:0000256" key="8">
    <source>
        <dbReference type="ARBA" id="ARBA00023049"/>
    </source>
</evidence>
<evidence type="ECO:0000256" key="1">
    <source>
        <dbReference type="ARBA" id="ARBA00001947"/>
    </source>
</evidence>
<keyword evidence="5 9" id="KW-0479">Metal-binding</keyword>
<dbReference type="RefSeq" id="WP_091791727.1">
    <property type="nucleotide sequence ID" value="NZ_FNAF01000005.1"/>
</dbReference>
<dbReference type="GO" id="GO:0004177">
    <property type="term" value="F:aminopeptidase activity"/>
    <property type="evidence" value="ECO:0007669"/>
    <property type="project" value="UniProtKB-KW"/>
</dbReference>